<keyword evidence="4" id="KW-1185">Reference proteome</keyword>
<keyword evidence="1" id="KW-0732">Signal</keyword>
<name>A0A2M9BXU2_9FLAO</name>
<gene>
    <name evidence="3" type="ORF">CLV73_3402</name>
</gene>
<dbReference type="Gene3D" id="2.40.160.20">
    <property type="match status" value="1"/>
</dbReference>
<dbReference type="InterPro" id="IPR011250">
    <property type="entry name" value="OMP/PagP_B-barrel"/>
</dbReference>
<evidence type="ECO:0000313" key="3">
    <source>
        <dbReference type="EMBL" id="PJJ62892.1"/>
    </source>
</evidence>
<feature type="domain" description="Outer membrane protein beta-barrel" evidence="2">
    <location>
        <begin position="30"/>
        <end position="207"/>
    </location>
</feature>
<protein>
    <submittedName>
        <fullName evidence="3">Outer membrane protein with beta-barrel domain</fullName>
    </submittedName>
</protein>
<feature type="signal peptide" evidence="1">
    <location>
        <begin position="1"/>
        <end position="30"/>
    </location>
</feature>
<proteinExistence type="predicted"/>
<accession>A0A2M9BXU2</accession>
<dbReference type="InterPro" id="IPR025665">
    <property type="entry name" value="Beta-barrel_OMP_2"/>
</dbReference>
<feature type="chain" id="PRO_5014870433" evidence="1">
    <location>
        <begin position="31"/>
        <end position="229"/>
    </location>
</feature>
<sequence>MYFFIIKEIKTMKKNLAIALLLSVSAFMNAQNSQENTNSKPISASKISFGVKGGYSLSSMKFFDDPLDSKSYFYAGVVAEQPITSKFSVQAEALYTQIGGKQHFPVVNFTGSGIVEDGSIEFDYQLTQIQIPVSAKYYFIPNLSASVGMNFGINMSEKIKTDQIVNGSTSHNYENVKTLNLFPFLGAEYKITESIFVDARYNFNFIQVNKGDFTTKIGFLQAGVGYRFK</sequence>
<dbReference type="Proteomes" id="UP000228740">
    <property type="component" value="Unassembled WGS sequence"/>
</dbReference>
<reference evidence="3 4" key="1">
    <citation type="submission" date="2017-11" db="EMBL/GenBank/DDBJ databases">
        <title>Genomic Encyclopedia of Archaeal and Bacterial Type Strains, Phase II (KMG-II): From Individual Species to Whole Genera.</title>
        <authorList>
            <person name="Goeker M."/>
        </authorList>
    </citation>
    <scope>NUCLEOTIDE SEQUENCE [LARGE SCALE GENOMIC DNA]</scope>
    <source>
        <strain evidence="3 4">DSM 27617</strain>
    </source>
</reference>
<comment type="caution">
    <text evidence="3">The sequence shown here is derived from an EMBL/GenBank/DDBJ whole genome shotgun (WGS) entry which is preliminary data.</text>
</comment>
<evidence type="ECO:0000313" key="4">
    <source>
        <dbReference type="Proteomes" id="UP000228740"/>
    </source>
</evidence>
<dbReference type="EMBL" id="PGFD01000003">
    <property type="protein sequence ID" value="PJJ62892.1"/>
    <property type="molecule type" value="Genomic_DNA"/>
</dbReference>
<organism evidence="3 4">
    <name type="scientific">Chryseobacterium geocarposphaerae</name>
    <dbReference type="NCBI Taxonomy" id="1416776"/>
    <lineage>
        <taxon>Bacteria</taxon>
        <taxon>Pseudomonadati</taxon>
        <taxon>Bacteroidota</taxon>
        <taxon>Flavobacteriia</taxon>
        <taxon>Flavobacteriales</taxon>
        <taxon>Weeksellaceae</taxon>
        <taxon>Chryseobacterium group</taxon>
        <taxon>Chryseobacterium</taxon>
    </lineage>
</organism>
<dbReference type="AlphaFoldDB" id="A0A2M9BXU2"/>
<evidence type="ECO:0000256" key="1">
    <source>
        <dbReference type="SAM" id="SignalP"/>
    </source>
</evidence>
<dbReference type="SUPFAM" id="SSF56925">
    <property type="entry name" value="OMPA-like"/>
    <property type="match status" value="1"/>
</dbReference>
<evidence type="ECO:0000259" key="2">
    <source>
        <dbReference type="Pfam" id="PF13568"/>
    </source>
</evidence>
<dbReference type="Pfam" id="PF13568">
    <property type="entry name" value="OMP_b-brl_2"/>
    <property type="match status" value="1"/>
</dbReference>